<feature type="domain" description="Dual specificity phosphatase catalytic" evidence="5">
    <location>
        <begin position="1"/>
        <end position="38"/>
    </location>
</feature>
<sequence>MMKKKLRLEVAFEFVKQRRSVISPNFSFMGQLLQFESQVLATSCAAEAASPSGSRVEPAEASSPASQFVFSFPVSAPSSLPYLHSPIATSPSC</sequence>
<dbReference type="STRING" id="13616.ENSMODP00000056009"/>
<comment type="similarity">
    <text evidence="1">Belongs to the protein-tyrosine phosphatase family. Non-receptor class dual specificity subfamily.</text>
</comment>
<keyword evidence="7" id="KW-1185">Reference proteome</keyword>
<dbReference type="InParanoid" id="A0A5F8H8V7"/>
<dbReference type="PANTHER" id="PTHR10159">
    <property type="entry name" value="DUAL SPECIFICITY PROTEIN PHOSPHATASE"/>
    <property type="match status" value="1"/>
</dbReference>
<dbReference type="InterPro" id="IPR000340">
    <property type="entry name" value="Dual-sp_phosphatase_cat-dom"/>
</dbReference>
<dbReference type="Proteomes" id="UP000002280">
    <property type="component" value="Chromosome 5"/>
</dbReference>
<evidence type="ECO:0000256" key="1">
    <source>
        <dbReference type="ARBA" id="ARBA00008601"/>
    </source>
</evidence>
<dbReference type="Ensembl" id="ENSMODT00000077761.1">
    <property type="protein sequence ID" value="ENSMODP00000056009.1"/>
    <property type="gene ID" value="ENSMODG00000050106.1"/>
</dbReference>
<dbReference type="Bgee" id="ENSMODG00000050106">
    <property type="expression patterns" value="Expressed in testis and 20 other cell types or tissues"/>
</dbReference>
<dbReference type="Gene3D" id="3.90.190.10">
    <property type="entry name" value="Protein tyrosine phosphatase superfamily"/>
    <property type="match status" value="1"/>
</dbReference>
<proteinExistence type="inferred from homology"/>
<reference evidence="6" key="3">
    <citation type="submission" date="2025-09" db="UniProtKB">
        <authorList>
            <consortium name="Ensembl"/>
        </authorList>
    </citation>
    <scope>IDENTIFICATION</scope>
</reference>
<evidence type="ECO:0000259" key="5">
    <source>
        <dbReference type="Pfam" id="PF00782"/>
    </source>
</evidence>
<dbReference type="GO" id="GO:0004725">
    <property type="term" value="F:protein tyrosine phosphatase activity"/>
    <property type="evidence" value="ECO:0007669"/>
    <property type="project" value="UniProtKB-EC"/>
</dbReference>
<keyword evidence="3" id="KW-0378">Hydrolase</keyword>
<evidence type="ECO:0000256" key="3">
    <source>
        <dbReference type="ARBA" id="ARBA00022801"/>
    </source>
</evidence>
<evidence type="ECO:0000256" key="4">
    <source>
        <dbReference type="ARBA" id="ARBA00022912"/>
    </source>
</evidence>
<reference evidence="6" key="2">
    <citation type="submission" date="2025-08" db="UniProtKB">
        <authorList>
            <consortium name="Ensembl"/>
        </authorList>
    </citation>
    <scope>IDENTIFICATION</scope>
</reference>
<dbReference type="GeneTree" id="ENSGT00940000159066"/>
<evidence type="ECO:0000256" key="2">
    <source>
        <dbReference type="ARBA" id="ARBA00013064"/>
    </source>
</evidence>
<protein>
    <recommendedName>
        <fullName evidence="2">protein-tyrosine-phosphatase</fullName>
        <ecNumber evidence="2">3.1.3.48</ecNumber>
    </recommendedName>
</protein>
<evidence type="ECO:0000313" key="7">
    <source>
        <dbReference type="Proteomes" id="UP000002280"/>
    </source>
</evidence>
<reference evidence="6 7" key="1">
    <citation type="journal article" date="2007" name="Nature">
        <title>Genome of the marsupial Monodelphis domestica reveals innovation in non-coding sequences.</title>
        <authorList>
            <person name="Mikkelsen T.S."/>
            <person name="Wakefield M.J."/>
            <person name="Aken B."/>
            <person name="Amemiya C.T."/>
            <person name="Chang J.L."/>
            <person name="Duke S."/>
            <person name="Garber M."/>
            <person name="Gentles A.J."/>
            <person name="Goodstadt L."/>
            <person name="Heger A."/>
            <person name="Jurka J."/>
            <person name="Kamal M."/>
            <person name="Mauceli E."/>
            <person name="Searle S.M."/>
            <person name="Sharpe T."/>
            <person name="Baker M.L."/>
            <person name="Batzer M.A."/>
            <person name="Benos P.V."/>
            <person name="Belov K."/>
            <person name="Clamp M."/>
            <person name="Cook A."/>
            <person name="Cuff J."/>
            <person name="Das R."/>
            <person name="Davidow L."/>
            <person name="Deakin J.E."/>
            <person name="Fazzari M.J."/>
            <person name="Glass J.L."/>
            <person name="Grabherr M."/>
            <person name="Greally J.M."/>
            <person name="Gu W."/>
            <person name="Hore T.A."/>
            <person name="Huttley G.A."/>
            <person name="Kleber M."/>
            <person name="Jirtle R.L."/>
            <person name="Koina E."/>
            <person name="Lee J.T."/>
            <person name="Mahony S."/>
            <person name="Marra M.A."/>
            <person name="Miller R.D."/>
            <person name="Nicholls R.D."/>
            <person name="Oda M."/>
            <person name="Papenfuss A.T."/>
            <person name="Parra Z.E."/>
            <person name="Pollock D.D."/>
            <person name="Ray D.A."/>
            <person name="Schein J.E."/>
            <person name="Speed T.P."/>
            <person name="Thompson K."/>
            <person name="VandeBerg J.L."/>
            <person name="Wade C.M."/>
            <person name="Walker J.A."/>
            <person name="Waters P.D."/>
            <person name="Webber C."/>
            <person name="Weidman J.R."/>
            <person name="Xie X."/>
            <person name="Zody M.C."/>
            <person name="Baldwin J."/>
            <person name="Abdouelleil A."/>
            <person name="Abdulkadir J."/>
            <person name="Abebe A."/>
            <person name="Abera B."/>
            <person name="Abreu J."/>
            <person name="Acer S.C."/>
            <person name="Aftuck L."/>
            <person name="Alexander A."/>
            <person name="An P."/>
            <person name="Anderson E."/>
            <person name="Anderson S."/>
            <person name="Arachi H."/>
            <person name="Azer M."/>
            <person name="Bachantsang P."/>
            <person name="Barry A."/>
            <person name="Bayul T."/>
            <person name="Berlin A."/>
            <person name="Bessette D."/>
            <person name="Bloom T."/>
            <person name="Bloom T."/>
            <person name="Boguslavskiy L."/>
            <person name="Bonnet C."/>
            <person name="Boukhgalter B."/>
            <person name="Bourzgui I."/>
            <person name="Brown A."/>
            <person name="Cahill P."/>
            <person name="Channer S."/>
            <person name="Cheshatsang Y."/>
            <person name="Chuda L."/>
            <person name="Citroen M."/>
            <person name="Collymore A."/>
            <person name="Cooke P."/>
            <person name="Costello M."/>
            <person name="D'Aco K."/>
            <person name="Daza R."/>
            <person name="De Haan G."/>
            <person name="DeGray S."/>
            <person name="DeMaso C."/>
            <person name="Dhargay N."/>
            <person name="Dooley K."/>
            <person name="Dooley E."/>
            <person name="Doricent M."/>
            <person name="Dorje P."/>
            <person name="Dorjee K."/>
            <person name="Dupes A."/>
            <person name="Elong R."/>
            <person name="Falk J."/>
            <person name="Farina A."/>
            <person name="Faro S."/>
            <person name="Ferguson D."/>
            <person name="Fisher S."/>
            <person name="Foley C.D."/>
            <person name="Franke A."/>
            <person name="Friedrich D."/>
            <person name="Gadbois L."/>
            <person name="Gearin G."/>
            <person name="Gearin C.R."/>
            <person name="Giannoukos G."/>
            <person name="Goode T."/>
            <person name="Graham J."/>
            <person name="Grandbois E."/>
            <person name="Grewal S."/>
            <person name="Gyaltsen K."/>
            <person name="Hafez N."/>
            <person name="Hagos B."/>
            <person name="Hall J."/>
            <person name="Henson C."/>
            <person name="Hollinger A."/>
            <person name="Honan T."/>
            <person name="Huard M.D."/>
            <person name="Hughes L."/>
            <person name="Hurhula B."/>
            <person name="Husby M.E."/>
            <person name="Kamat A."/>
            <person name="Kanga B."/>
            <person name="Kashin S."/>
            <person name="Khazanovich D."/>
            <person name="Kisner P."/>
            <person name="Lance K."/>
            <person name="Lara M."/>
            <person name="Lee W."/>
            <person name="Lennon N."/>
            <person name="Letendre F."/>
            <person name="LeVine R."/>
            <person name="Lipovsky A."/>
            <person name="Liu X."/>
            <person name="Liu J."/>
            <person name="Liu S."/>
            <person name="Lokyitsang T."/>
            <person name="Lokyitsang Y."/>
            <person name="Lubonja R."/>
            <person name="Lui A."/>
            <person name="MacDonald P."/>
            <person name="Magnisalis V."/>
            <person name="Maru K."/>
            <person name="Matthews C."/>
            <person name="McCusker W."/>
            <person name="McDonough S."/>
            <person name="Mehta T."/>
            <person name="Meldrim J."/>
            <person name="Meneus L."/>
            <person name="Mihai O."/>
            <person name="Mihalev A."/>
            <person name="Mihova T."/>
            <person name="Mittelman R."/>
            <person name="Mlenga V."/>
            <person name="Montmayeur A."/>
            <person name="Mulrain L."/>
            <person name="Navidi A."/>
            <person name="Naylor J."/>
            <person name="Negash T."/>
            <person name="Nguyen T."/>
            <person name="Nguyen N."/>
            <person name="Nicol R."/>
            <person name="Norbu C."/>
            <person name="Norbu N."/>
            <person name="Novod N."/>
            <person name="O'Neill B."/>
            <person name="Osman S."/>
            <person name="Markiewicz E."/>
            <person name="Oyono O.L."/>
            <person name="Patti C."/>
            <person name="Phunkhang P."/>
            <person name="Pierre F."/>
            <person name="Priest M."/>
            <person name="Raghuraman S."/>
            <person name="Rege F."/>
            <person name="Reyes R."/>
            <person name="Rise C."/>
            <person name="Rogov P."/>
            <person name="Ross K."/>
            <person name="Ryan E."/>
            <person name="Settipalli S."/>
            <person name="Shea T."/>
            <person name="Sherpa N."/>
            <person name="Shi L."/>
            <person name="Shih D."/>
            <person name="Sparrow T."/>
            <person name="Spaulding J."/>
            <person name="Stalker J."/>
            <person name="Stange-Thomann N."/>
            <person name="Stavropoulos S."/>
            <person name="Stone C."/>
            <person name="Strader C."/>
            <person name="Tesfaye S."/>
            <person name="Thomson T."/>
            <person name="Thoulutsang Y."/>
            <person name="Thoulutsang D."/>
            <person name="Topham K."/>
            <person name="Topping I."/>
            <person name="Tsamla T."/>
            <person name="Vassiliev H."/>
            <person name="Vo A."/>
            <person name="Wangchuk T."/>
            <person name="Wangdi T."/>
            <person name="Weiand M."/>
            <person name="Wilkinson J."/>
            <person name="Wilson A."/>
            <person name="Yadav S."/>
            <person name="Young G."/>
            <person name="Yu Q."/>
            <person name="Zembek L."/>
            <person name="Zhong D."/>
            <person name="Zimmer A."/>
            <person name="Zwirko Z."/>
            <person name="Jaffe D.B."/>
            <person name="Alvarez P."/>
            <person name="Brockman W."/>
            <person name="Butler J."/>
            <person name="Chin C."/>
            <person name="Gnerre S."/>
            <person name="MacCallum I."/>
            <person name="Graves J.A."/>
            <person name="Ponting C.P."/>
            <person name="Breen M."/>
            <person name="Samollow P.B."/>
            <person name="Lander E.S."/>
            <person name="Lindblad-Toh K."/>
        </authorList>
    </citation>
    <scope>NUCLEOTIDE SEQUENCE [LARGE SCALE GENOMIC DNA]</scope>
</reference>
<dbReference type="SUPFAM" id="SSF52799">
    <property type="entry name" value="(Phosphotyrosine protein) phosphatases II"/>
    <property type="match status" value="1"/>
</dbReference>
<dbReference type="Pfam" id="PF00782">
    <property type="entry name" value="DSPc"/>
    <property type="match status" value="1"/>
</dbReference>
<accession>A0A5F8H8V7</accession>
<dbReference type="OMA" id="IFHSSWE"/>
<dbReference type="AlphaFoldDB" id="A0A5F8H8V7"/>
<evidence type="ECO:0000313" key="6">
    <source>
        <dbReference type="Ensembl" id="ENSMODP00000056009.1"/>
    </source>
</evidence>
<organism evidence="6 7">
    <name type="scientific">Monodelphis domestica</name>
    <name type="common">Gray short-tailed opossum</name>
    <dbReference type="NCBI Taxonomy" id="13616"/>
    <lineage>
        <taxon>Eukaryota</taxon>
        <taxon>Metazoa</taxon>
        <taxon>Chordata</taxon>
        <taxon>Craniata</taxon>
        <taxon>Vertebrata</taxon>
        <taxon>Euteleostomi</taxon>
        <taxon>Mammalia</taxon>
        <taxon>Metatheria</taxon>
        <taxon>Didelphimorphia</taxon>
        <taxon>Didelphidae</taxon>
        <taxon>Monodelphis</taxon>
    </lineage>
</organism>
<keyword evidence="4" id="KW-0904">Protein phosphatase</keyword>
<name>A0A5F8H8V7_MONDO</name>
<dbReference type="EC" id="3.1.3.48" evidence="2"/>
<dbReference type="InterPro" id="IPR029021">
    <property type="entry name" value="Prot-tyrosine_phosphatase-like"/>
</dbReference>
<dbReference type="PANTHER" id="PTHR10159:SF111">
    <property type="entry name" value="DUAL SPECIFICITY PROTEIN PHOSPHATASE 4"/>
    <property type="match status" value="1"/>
</dbReference>